<comment type="caution">
    <text evidence="7">The sequence shown here is derived from an EMBL/GenBank/DDBJ whole genome shotgun (WGS) entry which is preliminary data.</text>
</comment>
<dbReference type="InterPro" id="IPR051575">
    <property type="entry name" value="Myb-like_DNA-bd"/>
</dbReference>
<evidence type="ECO:0000256" key="1">
    <source>
        <dbReference type="ARBA" id="ARBA00023015"/>
    </source>
</evidence>
<evidence type="ECO:0000313" key="7">
    <source>
        <dbReference type="EMBL" id="CAJ0936448.1"/>
    </source>
</evidence>
<dbReference type="CDD" id="cd00167">
    <property type="entry name" value="SANT"/>
    <property type="match status" value="1"/>
</dbReference>
<dbReference type="SMART" id="SM00717">
    <property type="entry name" value="SANT"/>
    <property type="match status" value="1"/>
</dbReference>
<organism evidence="7 8">
    <name type="scientific">Ranitomeya imitator</name>
    <name type="common">mimic poison frog</name>
    <dbReference type="NCBI Taxonomy" id="111125"/>
    <lineage>
        <taxon>Eukaryota</taxon>
        <taxon>Metazoa</taxon>
        <taxon>Chordata</taxon>
        <taxon>Craniata</taxon>
        <taxon>Vertebrata</taxon>
        <taxon>Euteleostomi</taxon>
        <taxon>Amphibia</taxon>
        <taxon>Batrachia</taxon>
        <taxon>Anura</taxon>
        <taxon>Neobatrachia</taxon>
        <taxon>Hyloidea</taxon>
        <taxon>Dendrobatidae</taxon>
        <taxon>Dendrobatinae</taxon>
        <taxon>Ranitomeya</taxon>
    </lineage>
</organism>
<sequence length="491" mass="56277">MMLTPNQKMPSSAIRKEQIATNGTQLHPSTVWPEVVIMEEFISWFRLLISFFLELPCCRVRQPGSALWVIHANECRWQAAPPPAAHCQELWFCFLRFAYDYPECISASLSVCQERSCAGSLQLAELSTMAGAGDLGAARDQIQREIEALERSLGPDVSSIDVIVSGSSSSDDDSDDEYSDTLDDDYEADELVLEDGGHRAEMCLQMNLVYQAVLQEKLQEVELLISQNKVQQEELLWELAGRKTTQAGSTKPYPSNLSIGHFYKPYFKDKVTGVGPPANMEMIERSSHIVKTFKQLTSRQWRSTDPGELRKAVLSDGLQKILQPKLSKLEYLQHKHDTAKCDTDKTMIRKQMREVEQEISAVNQLPEEALLGKRTDDHDWEKISNVNFEGVHSADRLSKIWQNDLHPHINKADWGEEETKKLQEIAQEHNFVHWEEIAEELGTGRTGFQCLQQFQLNNKDFKRKEFIKEEDEMLTHLVQRMRVGMHIPYHK</sequence>
<dbReference type="EMBL" id="CAUEEQ010012325">
    <property type="protein sequence ID" value="CAJ0936448.1"/>
    <property type="molecule type" value="Genomic_DNA"/>
</dbReference>
<protein>
    <recommendedName>
        <fullName evidence="6">Myb-like domain-containing protein</fullName>
    </recommendedName>
</protein>
<dbReference type="PROSITE" id="PS50090">
    <property type="entry name" value="MYB_LIKE"/>
    <property type="match status" value="1"/>
</dbReference>
<dbReference type="InterPro" id="IPR001005">
    <property type="entry name" value="SANT/Myb"/>
</dbReference>
<feature type="non-terminal residue" evidence="7">
    <location>
        <position position="491"/>
    </location>
</feature>
<keyword evidence="2" id="KW-0238">DNA-binding</keyword>
<dbReference type="SUPFAM" id="SSF46689">
    <property type="entry name" value="Homeodomain-like"/>
    <property type="match status" value="1"/>
</dbReference>
<dbReference type="PANTHER" id="PTHR46621:SF1">
    <property type="entry name" value="SNRNA-ACTIVATING PROTEIN COMPLEX SUBUNIT 4"/>
    <property type="match status" value="1"/>
</dbReference>
<evidence type="ECO:0000256" key="5">
    <source>
        <dbReference type="SAM" id="MobiDB-lite"/>
    </source>
</evidence>
<name>A0ABN9L968_9NEOB</name>
<dbReference type="InterPro" id="IPR009057">
    <property type="entry name" value="Homeodomain-like_sf"/>
</dbReference>
<evidence type="ECO:0000256" key="4">
    <source>
        <dbReference type="ARBA" id="ARBA00023242"/>
    </source>
</evidence>
<dbReference type="PANTHER" id="PTHR46621">
    <property type="entry name" value="SNRNA-ACTIVATING PROTEIN COMPLEX SUBUNIT 4"/>
    <property type="match status" value="1"/>
</dbReference>
<reference evidence="7" key="1">
    <citation type="submission" date="2023-07" db="EMBL/GenBank/DDBJ databases">
        <authorList>
            <person name="Stuckert A."/>
        </authorList>
    </citation>
    <scope>NUCLEOTIDE SEQUENCE</scope>
</reference>
<dbReference type="Proteomes" id="UP001176940">
    <property type="component" value="Unassembled WGS sequence"/>
</dbReference>
<proteinExistence type="predicted"/>
<evidence type="ECO:0000259" key="6">
    <source>
        <dbReference type="PROSITE" id="PS50090"/>
    </source>
</evidence>
<evidence type="ECO:0000256" key="3">
    <source>
        <dbReference type="ARBA" id="ARBA00023163"/>
    </source>
</evidence>
<feature type="domain" description="Myb-like" evidence="6">
    <location>
        <begin position="406"/>
        <end position="455"/>
    </location>
</feature>
<dbReference type="Gene3D" id="1.10.10.60">
    <property type="entry name" value="Homeodomain-like"/>
    <property type="match status" value="1"/>
</dbReference>
<evidence type="ECO:0000256" key="2">
    <source>
        <dbReference type="ARBA" id="ARBA00023125"/>
    </source>
</evidence>
<keyword evidence="1" id="KW-0805">Transcription regulation</keyword>
<keyword evidence="3" id="KW-0804">Transcription</keyword>
<gene>
    <name evidence="7" type="ORF">RIMI_LOCUS6740384</name>
</gene>
<feature type="region of interest" description="Disordered" evidence="5">
    <location>
        <begin position="164"/>
        <end position="185"/>
    </location>
</feature>
<dbReference type="Pfam" id="PF13921">
    <property type="entry name" value="Myb_DNA-bind_6"/>
    <property type="match status" value="1"/>
</dbReference>
<evidence type="ECO:0000313" key="8">
    <source>
        <dbReference type="Proteomes" id="UP001176940"/>
    </source>
</evidence>
<keyword evidence="8" id="KW-1185">Reference proteome</keyword>
<accession>A0ABN9L968</accession>
<feature type="compositionally biased region" description="Acidic residues" evidence="5">
    <location>
        <begin position="170"/>
        <end position="185"/>
    </location>
</feature>
<keyword evidence="4" id="KW-0539">Nucleus</keyword>